<feature type="region of interest" description="Disordered" evidence="1">
    <location>
        <begin position="82"/>
        <end position="101"/>
    </location>
</feature>
<evidence type="ECO:0000313" key="3">
    <source>
        <dbReference type="EMBL" id="WEK18399.1"/>
    </source>
</evidence>
<dbReference type="AlphaFoldDB" id="A0AAJ5W5I7"/>
<protein>
    <submittedName>
        <fullName evidence="3">Uncharacterized protein</fullName>
    </submittedName>
</protein>
<reference evidence="3" key="1">
    <citation type="submission" date="2023-03" db="EMBL/GenBank/DDBJ databases">
        <title>Andean soil-derived lignocellulolytic bacterial consortium as a source of novel taxa and putative plastic-active enzymes.</title>
        <authorList>
            <person name="Diaz-Garcia L."/>
            <person name="Chuvochina M."/>
            <person name="Feuerriegel G."/>
            <person name="Bunk B."/>
            <person name="Sproer C."/>
            <person name="Streit W.R."/>
            <person name="Rodriguez L.M."/>
            <person name="Overmann J."/>
            <person name="Jimenez D.J."/>
        </authorList>
    </citation>
    <scope>NUCLEOTIDE SEQUENCE</scope>
    <source>
        <strain evidence="3">MAG 3858</strain>
    </source>
</reference>
<feature type="signal peptide" evidence="2">
    <location>
        <begin position="1"/>
        <end position="23"/>
    </location>
</feature>
<evidence type="ECO:0000256" key="1">
    <source>
        <dbReference type="SAM" id="MobiDB-lite"/>
    </source>
</evidence>
<accession>A0AAJ5W5I7</accession>
<dbReference type="Proteomes" id="UP001214530">
    <property type="component" value="Chromosome"/>
</dbReference>
<evidence type="ECO:0000256" key="2">
    <source>
        <dbReference type="SAM" id="SignalP"/>
    </source>
</evidence>
<organism evidence="3 4">
    <name type="scientific">Candidatus Pedobacter colombiensis</name>
    <dbReference type="NCBI Taxonomy" id="3121371"/>
    <lineage>
        <taxon>Bacteria</taxon>
        <taxon>Pseudomonadati</taxon>
        <taxon>Bacteroidota</taxon>
        <taxon>Sphingobacteriia</taxon>
        <taxon>Sphingobacteriales</taxon>
        <taxon>Sphingobacteriaceae</taxon>
        <taxon>Pedobacter</taxon>
    </lineage>
</organism>
<name>A0AAJ5W5I7_9SPHI</name>
<gene>
    <name evidence="3" type="ORF">P0Y49_16540</name>
</gene>
<sequence length="101" mass="10552">MKNLMFGVLAVGLALSTSAFTNASKLSGDPTEFEYTNINLSAPNSTNPSDYQYLPSAGCSTATSVTCKALWLQPDATTPIVGSNPTGSFTSKSEEGVRILP</sequence>
<keyword evidence="2" id="KW-0732">Signal</keyword>
<proteinExistence type="predicted"/>
<feature type="chain" id="PRO_5042484907" evidence="2">
    <location>
        <begin position="24"/>
        <end position="101"/>
    </location>
</feature>
<feature type="compositionally biased region" description="Polar residues" evidence="1">
    <location>
        <begin position="82"/>
        <end position="91"/>
    </location>
</feature>
<feature type="compositionally biased region" description="Basic and acidic residues" evidence="1">
    <location>
        <begin position="92"/>
        <end position="101"/>
    </location>
</feature>
<dbReference type="EMBL" id="CP119313">
    <property type="protein sequence ID" value="WEK18399.1"/>
    <property type="molecule type" value="Genomic_DNA"/>
</dbReference>
<evidence type="ECO:0000313" key="4">
    <source>
        <dbReference type="Proteomes" id="UP001214530"/>
    </source>
</evidence>